<evidence type="ECO:0000259" key="1">
    <source>
        <dbReference type="Pfam" id="PF07971"/>
    </source>
</evidence>
<dbReference type="Pfam" id="PF17678">
    <property type="entry name" value="Glyco_hydro_92N"/>
    <property type="match status" value="1"/>
</dbReference>
<dbReference type="Gene3D" id="2.70.98.10">
    <property type="match status" value="1"/>
</dbReference>
<dbReference type="GO" id="GO:0030246">
    <property type="term" value="F:carbohydrate binding"/>
    <property type="evidence" value="ECO:0007669"/>
    <property type="project" value="InterPro"/>
</dbReference>
<dbReference type="PANTHER" id="PTHR12143:SF25">
    <property type="entry name" value="FAMILY PROTEIN, PUTATIVE (AFU_ORTHOLOGUE AFUA_1G10790)-RELATED"/>
    <property type="match status" value="1"/>
</dbReference>
<dbReference type="InterPro" id="IPR008928">
    <property type="entry name" value="6-hairpin_glycosidase_sf"/>
</dbReference>
<dbReference type="PANTHER" id="PTHR12143">
    <property type="entry name" value="PEPTIDE N-GLYCANASE PNGASE -RELATED"/>
    <property type="match status" value="1"/>
</dbReference>
<evidence type="ECO:0000259" key="2">
    <source>
        <dbReference type="Pfam" id="PF17678"/>
    </source>
</evidence>
<dbReference type="EMBL" id="JASBNA010000007">
    <property type="protein sequence ID" value="KAK7690246.1"/>
    <property type="molecule type" value="Genomic_DNA"/>
</dbReference>
<keyword evidence="4" id="KW-1185">Reference proteome</keyword>
<dbReference type="AlphaFoldDB" id="A0AAW0GA65"/>
<proteinExistence type="predicted"/>
<protein>
    <recommendedName>
        <fullName evidence="5">Glycoside hydrolase family 92 protein</fullName>
    </recommendedName>
</protein>
<sequence length="687" mass="76152">MSYIFPQPVLDYKTGKPDDAAEPGYFTTNLSTGIKVELTATRRVALHKYTFPTGTQNPRILVDLIDDGQQSGQNPTMQINPDTGRIQGGASFAASFGVGGYNAFICIDFAGDGFRLGKPKEFGGWVDDSPVKNVTNANQLQFFFGQQVGGMLTFTPKPVGTTSILARVGVSLISTAQACATAEEEIPQFDFNHVRSAARAEWNELLGRIQVKTDNVDPEITSLFYSSVYRTHISPADYTGENPRWTSSEPYYDSLYCNWDTYRTLYSFMALHDPVRYAQIVRGMIDIQKNEGWLPECRGATDQQWIQGGSNGDPILAEFFVKFHEHAAALNVSADDLYTALLRDAENQPINWDLQGRQVNDWKTFGFLPFDKFAPGGANTRHVSRALEYAFDDFTISQVAKLLNKADDAAKYVQRAGNFINNWNSTTVVPGREDIEGMMQLRLTTGGFSFTDPRHCSVNDPTHSTCFLDSNNHDGFYESSPIVYSQYVPQDTAKLILLQGGTDKFIKRLDFIFDENYFDSTNEPSQQIPFMYHYANRPGLSTQRSRQVIAESYNTSTNGLPGNDDSGAMGSYVAFYLAGLYPLPATRQVLLSSPFFPEITFFNPVLGKKTTIRAKNFKGNPTTGTGGTVFVKSVTIDGKPWKSNCFLEWDVFENGSTIELELTDDINVTCGQGADALPPSLSTGGYA</sequence>
<evidence type="ECO:0000313" key="3">
    <source>
        <dbReference type="EMBL" id="KAK7690246.1"/>
    </source>
</evidence>
<feature type="domain" description="Glycosyl hydrolase family 92 N-terminal" evidence="2">
    <location>
        <begin position="16"/>
        <end position="171"/>
    </location>
</feature>
<dbReference type="Pfam" id="PF07971">
    <property type="entry name" value="Glyco_hydro_92"/>
    <property type="match status" value="1"/>
</dbReference>
<dbReference type="Gene3D" id="1.20.1050.60">
    <property type="entry name" value="alpha-1,2-mannosidase"/>
    <property type="match status" value="1"/>
</dbReference>
<dbReference type="Proteomes" id="UP001385951">
    <property type="component" value="Unassembled WGS sequence"/>
</dbReference>
<accession>A0AAW0GA65</accession>
<dbReference type="Gene3D" id="1.20.1610.10">
    <property type="entry name" value="alpha-1,2-mannosidases domains"/>
    <property type="match status" value="1"/>
</dbReference>
<dbReference type="InterPro" id="IPR014718">
    <property type="entry name" value="GH-type_carb-bd"/>
</dbReference>
<evidence type="ECO:0000313" key="4">
    <source>
        <dbReference type="Proteomes" id="UP001385951"/>
    </source>
</evidence>
<organism evidence="3 4">
    <name type="scientific">Cerrena zonata</name>
    <dbReference type="NCBI Taxonomy" id="2478898"/>
    <lineage>
        <taxon>Eukaryota</taxon>
        <taxon>Fungi</taxon>
        <taxon>Dikarya</taxon>
        <taxon>Basidiomycota</taxon>
        <taxon>Agaricomycotina</taxon>
        <taxon>Agaricomycetes</taxon>
        <taxon>Polyporales</taxon>
        <taxon>Cerrenaceae</taxon>
        <taxon>Cerrena</taxon>
    </lineage>
</organism>
<reference evidence="3 4" key="1">
    <citation type="submission" date="2022-09" db="EMBL/GenBank/DDBJ databases">
        <authorList>
            <person name="Palmer J.M."/>
        </authorList>
    </citation>
    <scope>NUCLEOTIDE SEQUENCE [LARGE SCALE GENOMIC DNA]</scope>
    <source>
        <strain evidence="3 4">DSM 7382</strain>
    </source>
</reference>
<gene>
    <name evidence="3" type="ORF">QCA50_006901</name>
</gene>
<dbReference type="Gene3D" id="3.30.2080.10">
    <property type="entry name" value="GH92 mannosidase domain"/>
    <property type="match status" value="1"/>
</dbReference>
<name>A0AAW0GA65_9APHY</name>
<dbReference type="GO" id="GO:0000224">
    <property type="term" value="F:peptide-N4-(N-acetyl-beta-glucosaminyl)asparagine amidase activity"/>
    <property type="evidence" value="ECO:0007669"/>
    <property type="project" value="TreeGrafter"/>
</dbReference>
<dbReference type="InterPro" id="IPR050883">
    <property type="entry name" value="PNGase"/>
</dbReference>
<feature type="domain" description="Glycosyl hydrolase family 92" evidence="1">
    <location>
        <begin position="177"/>
        <end position="663"/>
    </location>
</feature>
<dbReference type="GO" id="GO:0005634">
    <property type="term" value="C:nucleus"/>
    <property type="evidence" value="ECO:0007669"/>
    <property type="project" value="TreeGrafter"/>
</dbReference>
<dbReference type="GO" id="GO:0005975">
    <property type="term" value="P:carbohydrate metabolic process"/>
    <property type="evidence" value="ECO:0007669"/>
    <property type="project" value="InterPro"/>
</dbReference>
<comment type="caution">
    <text evidence="3">The sequence shown here is derived from an EMBL/GenBank/DDBJ whole genome shotgun (WGS) entry which is preliminary data.</text>
</comment>
<evidence type="ECO:0008006" key="5">
    <source>
        <dbReference type="Google" id="ProtNLM"/>
    </source>
</evidence>
<dbReference type="GO" id="GO:0006516">
    <property type="term" value="P:glycoprotein catabolic process"/>
    <property type="evidence" value="ECO:0007669"/>
    <property type="project" value="TreeGrafter"/>
</dbReference>
<dbReference type="InterPro" id="IPR012939">
    <property type="entry name" value="Glyco_hydro_92"/>
</dbReference>
<dbReference type="SUPFAM" id="SSF48208">
    <property type="entry name" value="Six-hairpin glycosidases"/>
    <property type="match status" value="1"/>
</dbReference>
<dbReference type="GO" id="GO:0005829">
    <property type="term" value="C:cytosol"/>
    <property type="evidence" value="ECO:0007669"/>
    <property type="project" value="TreeGrafter"/>
</dbReference>
<dbReference type="InterPro" id="IPR041371">
    <property type="entry name" value="GH92_N"/>
</dbReference>